<dbReference type="InterPro" id="IPR042534">
    <property type="entry name" value="SAP18_sf"/>
</dbReference>
<feature type="region of interest" description="Disordered" evidence="2">
    <location>
        <begin position="180"/>
        <end position="220"/>
    </location>
</feature>
<dbReference type="KEGG" id="ela:UCREL1_2718"/>
<reference evidence="4" key="1">
    <citation type="journal article" date="2013" name="Genome Announc.">
        <title>Draft genome sequence of the grapevine dieback fungus Eutypa lata UCR-EL1.</title>
        <authorList>
            <person name="Blanco-Ulate B."/>
            <person name="Rolshausen P.E."/>
            <person name="Cantu D."/>
        </authorList>
    </citation>
    <scope>NUCLEOTIDE SEQUENCE [LARGE SCALE GENOMIC DNA]</scope>
    <source>
        <strain evidence="4">UCR-EL1</strain>
    </source>
</reference>
<keyword evidence="4" id="KW-1185">Reference proteome</keyword>
<proteinExistence type="inferred from homology"/>
<organism evidence="3 4">
    <name type="scientific">Eutypa lata (strain UCR-EL1)</name>
    <name type="common">Grapevine dieback disease fungus</name>
    <name type="synonym">Eutypa armeniacae</name>
    <dbReference type="NCBI Taxonomy" id="1287681"/>
    <lineage>
        <taxon>Eukaryota</taxon>
        <taxon>Fungi</taxon>
        <taxon>Dikarya</taxon>
        <taxon>Ascomycota</taxon>
        <taxon>Pezizomycotina</taxon>
        <taxon>Sordariomycetes</taxon>
        <taxon>Xylariomycetidae</taxon>
        <taxon>Xylariales</taxon>
        <taxon>Diatrypaceae</taxon>
        <taxon>Eutypa</taxon>
    </lineage>
</organism>
<dbReference type="Gene3D" id="3.10.20.550">
    <property type="entry name" value="ASAP complex, SAP18 subunit"/>
    <property type="match status" value="1"/>
</dbReference>
<evidence type="ECO:0000256" key="1">
    <source>
        <dbReference type="ARBA" id="ARBA00009143"/>
    </source>
</evidence>
<dbReference type="STRING" id="1287681.M7T125"/>
<dbReference type="OrthoDB" id="440566at2759"/>
<feature type="region of interest" description="Disordered" evidence="2">
    <location>
        <begin position="103"/>
        <end position="166"/>
    </location>
</feature>
<protein>
    <submittedName>
        <fullName evidence="3">Putative sin3-associated polypeptide protein</fullName>
    </submittedName>
</protein>
<evidence type="ECO:0000256" key="2">
    <source>
        <dbReference type="SAM" id="MobiDB-lite"/>
    </source>
</evidence>
<dbReference type="EMBL" id="KB705903">
    <property type="protein sequence ID" value="EMR70237.1"/>
    <property type="molecule type" value="Genomic_DNA"/>
</dbReference>
<dbReference type="HOGENOM" id="CLU_1256000_0_0_1"/>
<name>M7T125_EUTLA</name>
<accession>M7T125</accession>
<evidence type="ECO:0000313" key="3">
    <source>
        <dbReference type="EMBL" id="EMR70237.1"/>
    </source>
</evidence>
<dbReference type="GO" id="GO:0005634">
    <property type="term" value="C:nucleus"/>
    <property type="evidence" value="ECO:0007669"/>
    <property type="project" value="TreeGrafter"/>
</dbReference>
<dbReference type="AlphaFoldDB" id="M7T125"/>
<dbReference type="PANTHER" id="PTHR13082:SF0">
    <property type="entry name" value="HISTONE DEACETYLASE COMPLEX SUBUNIT SAP18"/>
    <property type="match status" value="1"/>
</dbReference>
<dbReference type="PANTHER" id="PTHR13082">
    <property type="entry name" value="SAP18"/>
    <property type="match status" value="1"/>
</dbReference>
<dbReference type="InterPro" id="IPR010516">
    <property type="entry name" value="SAP18"/>
</dbReference>
<sequence length="220" mass="22815">MNIFKRFSGALVLPDEFATTPLPSHLTIYTWPNCTLTELTHHVAAAASSASLPLLPDPAIGTRLAYRLIFADTRGTSNAPGAGGFQTHSRYVAKDIGSVVIGEGGPTLGPNDIEKAKARSDGAAAPDGIGSNSDHSKEDKDKEEKDKEHKADGDGDGNNDADKTLAEARFVPGDFVSCAILPPLPDGSVAPASDARTGRGVGVGEARPLVDSSGGSRERV</sequence>
<comment type="similarity">
    <text evidence="1">Belongs to the SAP18 family.</text>
</comment>
<dbReference type="eggNOG" id="KOG3391">
    <property type="taxonomic scope" value="Eukaryota"/>
</dbReference>
<feature type="compositionally biased region" description="Basic and acidic residues" evidence="2">
    <location>
        <begin position="134"/>
        <end position="153"/>
    </location>
</feature>
<evidence type="ECO:0000313" key="4">
    <source>
        <dbReference type="Proteomes" id="UP000012174"/>
    </source>
</evidence>
<dbReference type="Proteomes" id="UP000012174">
    <property type="component" value="Unassembled WGS sequence"/>
</dbReference>
<gene>
    <name evidence="3" type="ORF">UCREL1_2718</name>
</gene>
<dbReference type="Pfam" id="PF06487">
    <property type="entry name" value="SAP18"/>
    <property type="match status" value="1"/>
</dbReference>